<dbReference type="OrthoDB" id="8606700at2"/>
<keyword evidence="1" id="KW-0812">Transmembrane</keyword>
<comment type="caution">
    <text evidence="2">The sequence shown here is derived from an EMBL/GenBank/DDBJ whole genome shotgun (WGS) entry which is preliminary data.</text>
</comment>
<dbReference type="Proteomes" id="UP000077885">
    <property type="component" value="Unassembled WGS sequence"/>
</dbReference>
<organism evidence="2 3">
    <name type="scientific">Eikenella longinqua</name>
    <dbReference type="NCBI Taxonomy" id="1795827"/>
    <lineage>
        <taxon>Bacteria</taxon>
        <taxon>Pseudomonadati</taxon>
        <taxon>Pseudomonadota</taxon>
        <taxon>Betaproteobacteria</taxon>
        <taxon>Neisseriales</taxon>
        <taxon>Neisseriaceae</taxon>
        <taxon>Eikenella</taxon>
    </lineage>
</organism>
<evidence type="ECO:0000313" key="3">
    <source>
        <dbReference type="Proteomes" id="UP000077885"/>
    </source>
</evidence>
<feature type="transmembrane region" description="Helical" evidence="1">
    <location>
        <begin position="35"/>
        <end position="53"/>
    </location>
</feature>
<reference evidence="3" key="1">
    <citation type="submission" date="2016-05" db="EMBL/GenBank/DDBJ databases">
        <title>Draft genome of Corynebacterium afermentans subsp. afermentans LCDC 88199T.</title>
        <authorList>
            <person name="Bernier A.-M."/>
            <person name="Bernard K."/>
        </authorList>
    </citation>
    <scope>NUCLEOTIDE SEQUENCE [LARGE SCALE GENOMIC DNA]</scope>
    <source>
        <strain evidence="3">NML02-A-017</strain>
    </source>
</reference>
<feature type="transmembrane region" description="Helical" evidence="1">
    <location>
        <begin position="107"/>
        <end position="127"/>
    </location>
</feature>
<evidence type="ECO:0000313" key="2">
    <source>
        <dbReference type="EMBL" id="OAM27900.1"/>
    </source>
</evidence>
<keyword evidence="1" id="KW-0472">Membrane</keyword>
<dbReference type="AlphaFoldDB" id="A0A1A9RXS3"/>
<keyword evidence="3" id="KW-1185">Reference proteome</keyword>
<gene>
    <name evidence="2" type="ORF">A7P95_06170</name>
</gene>
<sequence length="136" mass="14983">MLKRPEEVMVAVLAAVFVVLTYAAASYFGALGQTALLVAALTLIVLLPAFLLWQRNRAAWLWPCLLGLLAACWWPYFDARGAQSLPVGLLQQDAAAAAEALPWYAGWTFKLLLAALPVAVGYGWMLYRRYGKKKPL</sequence>
<name>A0A1A9RXS3_9NEIS</name>
<dbReference type="EMBL" id="LXSL01000020">
    <property type="protein sequence ID" value="OAM27900.1"/>
    <property type="molecule type" value="Genomic_DNA"/>
</dbReference>
<evidence type="ECO:0000256" key="1">
    <source>
        <dbReference type="SAM" id="Phobius"/>
    </source>
</evidence>
<feature type="transmembrane region" description="Helical" evidence="1">
    <location>
        <begin position="60"/>
        <end position="77"/>
    </location>
</feature>
<accession>A0A1A9RXS3</accession>
<protein>
    <submittedName>
        <fullName evidence="2">Uncharacterized protein</fullName>
    </submittedName>
</protein>
<proteinExistence type="predicted"/>
<keyword evidence="1" id="KW-1133">Transmembrane helix</keyword>